<evidence type="ECO:0000313" key="2">
    <source>
        <dbReference type="Proteomes" id="UP000729357"/>
    </source>
</evidence>
<organism evidence="1 2">
    <name type="scientific">Aureobasidium melanogenum</name>
    <name type="common">Aureobasidium pullulans var. melanogenum</name>
    <dbReference type="NCBI Taxonomy" id="46634"/>
    <lineage>
        <taxon>Eukaryota</taxon>
        <taxon>Fungi</taxon>
        <taxon>Dikarya</taxon>
        <taxon>Ascomycota</taxon>
        <taxon>Pezizomycotina</taxon>
        <taxon>Dothideomycetes</taxon>
        <taxon>Dothideomycetidae</taxon>
        <taxon>Dothideales</taxon>
        <taxon>Saccotheciaceae</taxon>
        <taxon>Aureobasidium</taxon>
    </lineage>
</organism>
<name>A0A9P8G8S7_AURME</name>
<feature type="non-terminal residue" evidence="1">
    <location>
        <position position="231"/>
    </location>
</feature>
<keyword evidence="2" id="KW-1185">Reference proteome</keyword>
<reference evidence="1" key="2">
    <citation type="submission" date="2021-08" db="EMBL/GenBank/DDBJ databases">
        <authorList>
            <person name="Gostincar C."/>
            <person name="Sun X."/>
            <person name="Song Z."/>
            <person name="Gunde-Cimerman N."/>
        </authorList>
    </citation>
    <scope>NUCLEOTIDE SEQUENCE</scope>
    <source>
        <strain evidence="1">EXF-9298</strain>
    </source>
</reference>
<comment type="caution">
    <text evidence="1">The sequence shown here is derived from an EMBL/GenBank/DDBJ whole genome shotgun (WGS) entry which is preliminary data.</text>
</comment>
<sequence length="231" mass="25524">MSKRSFFVASFPIPLYSLLFNRSSLAFNPLLLPIPRLIRTLQSCPNPHFSDINRESMQTLQTPFLYQPSELPLPIIKSFHAVLIINLTHQLAKVGIVRAVVDLSEFIHGLFLEFVSDLGGGDVGELVRGLSTACASGSVSGEVDRGCASDGIIGCELLVLIVCAVVDGSKIIRSWQLTRGVSDLESSRVDPLSFYAGVGFSVRARLFCAKQWRVLVSDRRRTNGEHFWETK</sequence>
<proteinExistence type="predicted"/>
<gene>
    <name evidence="1" type="ORF">KCU98_g102</name>
</gene>
<reference evidence="1" key="1">
    <citation type="journal article" date="2021" name="J Fungi (Basel)">
        <title>Virulence traits and population genomics of the black yeast Aureobasidium melanogenum.</title>
        <authorList>
            <person name="Cernosa A."/>
            <person name="Sun X."/>
            <person name="Gostincar C."/>
            <person name="Fang C."/>
            <person name="Gunde-Cimerman N."/>
            <person name="Song Z."/>
        </authorList>
    </citation>
    <scope>NUCLEOTIDE SEQUENCE</scope>
    <source>
        <strain evidence="1">EXF-9298</strain>
    </source>
</reference>
<dbReference type="EMBL" id="JAHFXS010000001">
    <property type="protein sequence ID" value="KAG9991819.1"/>
    <property type="molecule type" value="Genomic_DNA"/>
</dbReference>
<dbReference type="AlphaFoldDB" id="A0A9P8G8S7"/>
<evidence type="ECO:0000313" key="1">
    <source>
        <dbReference type="EMBL" id="KAG9991819.1"/>
    </source>
</evidence>
<accession>A0A9P8G8S7</accession>
<protein>
    <submittedName>
        <fullName evidence="1">Uncharacterized protein</fullName>
    </submittedName>
</protein>
<dbReference type="Proteomes" id="UP000729357">
    <property type="component" value="Unassembled WGS sequence"/>
</dbReference>